<evidence type="ECO:0000313" key="11">
    <source>
        <dbReference type="Proteomes" id="UP000297459"/>
    </source>
</evidence>
<keyword evidence="3 9" id="KW-0813">Transport</keyword>
<keyword evidence="7 9" id="KW-1133">Transmembrane helix</keyword>
<keyword evidence="6 9" id="KW-0029">Amino-acid transport</keyword>
<proteinExistence type="inferred from homology"/>
<feature type="transmembrane region" description="Helical" evidence="9">
    <location>
        <begin position="146"/>
        <end position="164"/>
    </location>
</feature>
<keyword evidence="8 9" id="KW-0472">Membrane</keyword>
<evidence type="ECO:0000256" key="9">
    <source>
        <dbReference type="RuleBase" id="RU362122"/>
    </source>
</evidence>
<evidence type="ECO:0000256" key="7">
    <source>
        <dbReference type="ARBA" id="ARBA00022989"/>
    </source>
</evidence>
<dbReference type="GO" id="GO:0015190">
    <property type="term" value="F:L-leucine transmembrane transporter activity"/>
    <property type="evidence" value="ECO:0007669"/>
    <property type="project" value="TreeGrafter"/>
</dbReference>
<comment type="similarity">
    <text evidence="2 9">Belongs to the branched chain amino acid transporter family.</text>
</comment>
<gene>
    <name evidence="10" type="primary">brnQ</name>
    <name evidence="10" type="ORF">E2558_03685</name>
</gene>
<feature type="transmembrane region" description="Helical" evidence="9">
    <location>
        <begin position="72"/>
        <end position="94"/>
    </location>
</feature>
<dbReference type="RefSeq" id="WP_126566855.1">
    <property type="nucleotide sequence ID" value="NZ_BMCY01000001.1"/>
</dbReference>
<keyword evidence="11" id="KW-1185">Reference proteome</keyword>
<protein>
    <recommendedName>
        <fullName evidence="9">Branched-chain amino acid transport system carrier protein</fullName>
    </recommendedName>
</protein>
<comment type="caution">
    <text evidence="10">The sequence shown here is derived from an EMBL/GenBank/DDBJ whole genome shotgun (WGS) entry which is preliminary data.</text>
</comment>
<accession>A0A4Z1C918</accession>
<dbReference type="GO" id="GO:0015188">
    <property type="term" value="F:L-isoleucine transmembrane transporter activity"/>
    <property type="evidence" value="ECO:0007669"/>
    <property type="project" value="TreeGrafter"/>
</dbReference>
<feature type="transmembrane region" description="Helical" evidence="9">
    <location>
        <begin position="193"/>
        <end position="213"/>
    </location>
</feature>
<evidence type="ECO:0000256" key="4">
    <source>
        <dbReference type="ARBA" id="ARBA00022475"/>
    </source>
</evidence>
<feature type="transmembrane region" description="Helical" evidence="9">
    <location>
        <begin position="382"/>
        <end position="407"/>
    </location>
</feature>
<dbReference type="GO" id="GO:0005304">
    <property type="term" value="F:L-valine transmembrane transporter activity"/>
    <property type="evidence" value="ECO:0007669"/>
    <property type="project" value="TreeGrafter"/>
</dbReference>
<dbReference type="NCBIfam" id="TIGR00796">
    <property type="entry name" value="livcs"/>
    <property type="match status" value="1"/>
</dbReference>
<evidence type="ECO:0000256" key="1">
    <source>
        <dbReference type="ARBA" id="ARBA00004651"/>
    </source>
</evidence>
<dbReference type="GO" id="GO:0015820">
    <property type="term" value="P:L-leucine transport"/>
    <property type="evidence" value="ECO:0007669"/>
    <property type="project" value="TreeGrafter"/>
</dbReference>
<dbReference type="EMBL" id="SRPJ01000001">
    <property type="protein sequence ID" value="TGN28751.1"/>
    <property type="molecule type" value="Genomic_DNA"/>
</dbReference>
<dbReference type="Pfam" id="PF05525">
    <property type="entry name" value="Branch_AA_trans"/>
    <property type="match status" value="1"/>
</dbReference>
<evidence type="ECO:0000256" key="5">
    <source>
        <dbReference type="ARBA" id="ARBA00022692"/>
    </source>
</evidence>
<comment type="subcellular location">
    <subcellularLocation>
        <location evidence="1 9">Cell membrane</location>
        <topology evidence="1 9">Multi-pass membrane protein</topology>
    </subcellularLocation>
</comment>
<feature type="transmembrane region" description="Helical" evidence="9">
    <location>
        <begin position="7"/>
        <end position="24"/>
    </location>
</feature>
<feature type="transmembrane region" description="Helical" evidence="9">
    <location>
        <begin position="323"/>
        <end position="342"/>
    </location>
</feature>
<dbReference type="PANTHER" id="PTHR30588">
    <property type="entry name" value="BRANCHED-CHAIN AMINO ACID TRANSPORT SYSTEM 2 CARRIER PROTEIN"/>
    <property type="match status" value="1"/>
</dbReference>
<reference evidence="10 11" key="1">
    <citation type="submission" date="2019-04" db="EMBL/GenBank/DDBJ databases">
        <title>Genomic characterization of Staphylococcus petrasii strains.</title>
        <authorList>
            <person name="Vrbovska V."/>
            <person name="Kovarovic V."/>
            <person name="Maslanova I."/>
            <person name="Indrakova A."/>
            <person name="Petras P."/>
            <person name="Sedo O."/>
            <person name="Svec P."/>
            <person name="Fisarova L."/>
            <person name="Sedlacek I."/>
            <person name="Doskar J."/>
            <person name="Pantucek R."/>
        </authorList>
    </citation>
    <scope>NUCLEOTIDE SEQUENCE [LARGE SCALE GENOMIC DNA]</scope>
    <source>
        <strain evidence="10 11">CCM 8529</strain>
    </source>
</reference>
<evidence type="ECO:0000256" key="3">
    <source>
        <dbReference type="ARBA" id="ARBA00022448"/>
    </source>
</evidence>
<evidence type="ECO:0000256" key="2">
    <source>
        <dbReference type="ARBA" id="ARBA00008540"/>
    </source>
</evidence>
<feature type="transmembrane region" description="Helical" evidence="9">
    <location>
        <begin position="289"/>
        <end position="311"/>
    </location>
</feature>
<dbReference type="AlphaFoldDB" id="A0A4Z1C918"/>
<dbReference type="Proteomes" id="UP000297459">
    <property type="component" value="Unassembled WGS sequence"/>
</dbReference>
<keyword evidence="4" id="KW-1003">Cell membrane</keyword>
<dbReference type="PANTHER" id="PTHR30588:SF7">
    <property type="entry name" value="BRANCHED-CHAIN AMINO ACID CARRIER PROTEIN SAOUHSC_01411-RELATED"/>
    <property type="match status" value="1"/>
</dbReference>
<comment type="function">
    <text evidence="9">Component of the transport system for branched-chain amino acids.</text>
</comment>
<organism evidence="10 11">
    <name type="scientific">Staphylococcus pragensis</name>
    <dbReference type="NCBI Taxonomy" id="1611836"/>
    <lineage>
        <taxon>Bacteria</taxon>
        <taxon>Bacillati</taxon>
        <taxon>Bacillota</taxon>
        <taxon>Bacilli</taxon>
        <taxon>Bacillales</taxon>
        <taxon>Staphylococcaceae</taxon>
        <taxon>Staphylococcus</taxon>
    </lineage>
</organism>
<evidence type="ECO:0000256" key="8">
    <source>
        <dbReference type="ARBA" id="ARBA00023136"/>
    </source>
</evidence>
<sequence length="448" mass="49187">MNRNTWIMGFMLFAMFFGAGNLIFPPKLGQDSGQYFWWAMIPFCLTGIGLPLLGVIVGAFDNRGYIGSLSKISPKFSMIFLIIIYLTIGPLFAIPRTGSTAFEMTVTPIAHTNSNVALFIFTLIYFLIVLYLCINPNKIVDRIGSLLTPLLLITILAMIIKGFVDFGSNSHSNGDADVYTSTLSSFTKGFTEGYLTMDAIASIAFSMIVVNAIKSTGERQRNNIFKQTVMAGLIAAVALIFIYVSLGYIGNHMLINHQTLDNLAAKNQNIGAYLLTNMATQGFGIFGKYLLGIIVALACLTTACGLIVSVSQYFHSLYPKISYKIYTVIFTLISFVLANLGLNSVISMSVPVLSIIYPIAITVILLILIAQFIPTKPIAQQIPIIVVSCISVLSTISSNGWVKIAFIDELPLKQVALEWLPIAIIATIISYIISIFVKQDYIQYQNDK</sequence>
<evidence type="ECO:0000313" key="10">
    <source>
        <dbReference type="EMBL" id="TGN28751.1"/>
    </source>
</evidence>
<feature type="transmembrane region" description="Helical" evidence="9">
    <location>
        <begin position="225"/>
        <end position="246"/>
    </location>
</feature>
<feature type="transmembrane region" description="Helical" evidence="9">
    <location>
        <begin position="114"/>
        <end position="134"/>
    </location>
</feature>
<dbReference type="GO" id="GO:0005886">
    <property type="term" value="C:plasma membrane"/>
    <property type="evidence" value="ECO:0007669"/>
    <property type="project" value="UniProtKB-SubCell"/>
</dbReference>
<keyword evidence="5 9" id="KW-0812">Transmembrane</keyword>
<dbReference type="Gene3D" id="1.20.1740.10">
    <property type="entry name" value="Amino acid/polyamine transporter I"/>
    <property type="match status" value="1"/>
</dbReference>
<name>A0A4Z1C918_9STAP</name>
<dbReference type="GO" id="GO:0015818">
    <property type="term" value="P:isoleucine transport"/>
    <property type="evidence" value="ECO:0007669"/>
    <property type="project" value="TreeGrafter"/>
</dbReference>
<evidence type="ECO:0000256" key="6">
    <source>
        <dbReference type="ARBA" id="ARBA00022970"/>
    </source>
</evidence>
<feature type="transmembrane region" description="Helical" evidence="9">
    <location>
        <begin position="348"/>
        <end position="370"/>
    </location>
</feature>
<dbReference type="InterPro" id="IPR004685">
    <property type="entry name" value="Brnchd-chn_aa_trnsp_Livcs"/>
</dbReference>
<feature type="transmembrane region" description="Helical" evidence="9">
    <location>
        <begin position="36"/>
        <end position="60"/>
    </location>
</feature>
<feature type="transmembrane region" description="Helical" evidence="9">
    <location>
        <begin position="419"/>
        <end position="437"/>
    </location>
</feature>